<dbReference type="PANTHER" id="PTHR28574">
    <property type="entry name" value="RIKEN CDNA 6820408C15"/>
    <property type="match status" value="1"/>
</dbReference>
<dbReference type="Pfam" id="PF15397">
    <property type="entry name" value="DUF4618"/>
    <property type="match status" value="1"/>
</dbReference>
<protein>
    <submittedName>
        <fullName evidence="2">M protein, serotype 5-like</fullName>
    </submittedName>
</protein>
<dbReference type="RefSeq" id="XP_029644418.1">
    <property type="nucleotide sequence ID" value="XM_029788558.2"/>
</dbReference>
<evidence type="ECO:0000313" key="1">
    <source>
        <dbReference type="Proteomes" id="UP000515154"/>
    </source>
</evidence>
<name>A0A6P7T118_9MOLL</name>
<dbReference type="KEGG" id="osn:115218637"/>
<dbReference type="Proteomes" id="UP000515154">
    <property type="component" value="Linkage group LG1"/>
</dbReference>
<dbReference type="InterPro" id="IPR029236">
    <property type="entry name" value="DUF4618"/>
</dbReference>
<sequence length="348" mass="41057">MSLMNFFNDSAEFIRRPTTVSTATDLDIAAHSAAVNYNRWERVPRKHSTHSTICVQPNLTGTNQPVLYPRTKTQELESGKKKGESQKEKLLELKLKFADQSLKNMLEQEKHQLEIGVRLREEIKSYERNCWENASCSLRKFQRLETGIIKIQRNFTKDIEQEKKLLEEVKRKREFQIKGIQNELYQLDCLVEQHNNEYKKLLNYMHQEYPIKELIISGLERDIAELKMANEKEQKAVEQLLACEIMKYKQQWNKDENDLTKAICEKSLEMMPSDFEEILKENRILQKEINLLSKEQHQCTKTIHDLTNKVKCLAQSDTTSLRRQMFPEVFSPKTKCRPDFDIKLDISV</sequence>
<evidence type="ECO:0000313" key="2">
    <source>
        <dbReference type="RefSeq" id="XP_029644418.1"/>
    </source>
</evidence>
<dbReference type="PANTHER" id="PTHR28574:SF1">
    <property type="entry name" value="RIKEN CDNA 6820408C15 GENE"/>
    <property type="match status" value="1"/>
</dbReference>
<keyword evidence="1" id="KW-1185">Reference proteome</keyword>
<reference evidence="2" key="1">
    <citation type="submission" date="2025-08" db="UniProtKB">
        <authorList>
            <consortium name="RefSeq"/>
        </authorList>
    </citation>
    <scope>IDENTIFICATION</scope>
</reference>
<proteinExistence type="predicted"/>
<organism evidence="1 2">
    <name type="scientific">Octopus sinensis</name>
    <name type="common">East Asian common octopus</name>
    <dbReference type="NCBI Taxonomy" id="2607531"/>
    <lineage>
        <taxon>Eukaryota</taxon>
        <taxon>Metazoa</taxon>
        <taxon>Spiralia</taxon>
        <taxon>Lophotrochozoa</taxon>
        <taxon>Mollusca</taxon>
        <taxon>Cephalopoda</taxon>
        <taxon>Coleoidea</taxon>
        <taxon>Octopodiformes</taxon>
        <taxon>Octopoda</taxon>
        <taxon>Incirrata</taxon>
        <taxon>Octopodidae</taxon>
        <taxon>Octopus</taxon>
    </lineage>
</organism>
<dbReference type="AlphaFoldDB" id="A0A6P7T118"/>
<gene>
    <name evidence="2" type="primary">LOC115218637</name>
</gene>
<accession>A0A6P7T118</accession>